<dbReference type="GO" id="GO:0016020">
    <property type="term" value="C:membrane"/>
    <property type="evidence" value="ECO:0007669"/>
    <property type="project" value="UniProtKB-SubCell"/>
</dbReference>
<reference evidence="11 12" key="1">
    <citation type="submission" date="2019-08" db="EMBL/GenBank/DDBJ databases">
        <title>The genome sequence of a newly discovered highly antifungal drug resistant Aspergillus species, Aspergillus tanneri NIH 1004.</title>
        <authorList>
            <person name="Mounaud S."/>
            <person name="Singh I."/>
            <person name="Joardar V."/>
            <person name="Pakala S."/>
            <person name="Pakala S."/>
            <person name="Venepally P."/>
            <person name="Chung J.K."/>
            <person name="Losada L."/>
            <person name="Nierman W.C."/>
        </authorList>
    </citation>
    <scope>NUCLEOTIDE SEQUENCE [LARGE SCALE GENOMIC DNA]</scope>
    <source>
        <strain evidence="11 12">NIH1004</strain>
    </source>
</reference>
<dbReference type="AlphaFoldDB" id="A0A5M9MPZ0"/>
<feature type="domain" description="ABC transmembrane type-1" evidence="10">
    <location>
        <begin position="554"/>
        <end position="779"/>
    </location>
</feature>
<dbReference type="GO" id="GO:0005737">
    <property type="term" value="C:cytoplasm"/>
    <property type="evidence" value="ECO:0007669"/>
    <property type="project" value="UniProtKB-ARBA"/>
</dbReference>
<dbReference type="Gene3D" id="3.40.50.300">
    <property type="entry name" value="P-loop containing nucleotide triphosphate hydrolases"/>
    <property type="match status" value="2"/>
</dbReference>
<dbReference type="InterPro" id="IPR021148">
    <property type="entry name" value="Polysacc_synth_dom"/>
</dbReference>
<dbReference type="VEuPathDB" id="FungiDB:EYZ11_005362"/>
<dbReference type="GO" id="GO:0005524">
    <property type="term" value="F:ATP binding"/>
    <property type="evidence" value="ECO:0007669"/>
    <property type="project" value="UniProtKB-KW"/>
</dbReference>
<dbReference type="PROSITE" id="PS50893">
    <property type="entry name" value="ABC_TRANSPORTER_2"/>
    <property type="match status" value="2"/>
</dbReference>
<dbReference type="InterPro" id="IPR023139">
    <property type="entry name" value="PBDC1-like_dom_sf"/>
</dbReference>
<protein>
    <recommendedName>
        <fullName evidence="13">ABC transporter domain-containing protein</fullName>
    </recommendedName>
</protein>
<gene>
    <name evidence="11" type="ORF">ATNIH1004_004848</name>
</gene>
<evidence type="ECO:0000256" key="7">
    <source>
        <dbReference type="ARBA" id="ARBA00023136"/>
    </source>
</evidence>
<dbReference type="SUPFAM" id="SSF90123">
    <property type="entry name" value="ABC transporter transmembrane region"/>
    <property type="match status" value="2"/>
</dbReference>
<keyword evidence="3 8" id="KW-0812">Transmembrane</keyword>
<dbReference type="VEuPathDB" id="FungiDB:EYZ11_005370"/>
<dbReference type="InterPro" id="IPR003593">
    <property type="entry name" value="AAA+_ATPase"/>
</dbReference>
<dbReference type="Proteomes" id="UP000324241">
    <property type="component" value="Unassembled WGS sequence"/>
</dbReference>
<dbReference type="InterPro" id="IPR011527">
    <property type="entry name" value="ABC1_TM_dom"/>
</dbReference>
<dbReference type="EMBL" id="QUQM01000003">
    <property type="protein sequence ID" value="KAA8648958.1"/>
    <property type="molecule type" value="Genomic_DNA"/>
</dbReference>
<evidence type="ECO:0000256" key="2">
    <source>
        <dbReference type="ARBA" id="ARBA00022448"/>
    </source>
</evidence>
<evidence type="ECO:0000256" key="1">
    <source>
        <dbReference type="ARBA" id="ARBA00004141"/>
    </source>
</evidence>
<dbReference type="GeneID" id="54327550"/>
<dbReference type="GO" id="GO:0016887">
    <property type="term" value="F:ATP hydrolysis activity"/>
    <property type="evidence" value="ECO:0007669"/>
    <property type="project" value="InterPro"/>
</dbReference>
<dbReference type="SUPFAM" id="SSF52540">
    <property type="entry name" value="P-loop containing nucleoside triphosphate hydrolases"/>
    <property type="match status" value="2"/>
</dbReference>
<dbReference type="Pfam" id="PF04669">
    <property type="entry name" value="PBDC1"/>
    <property type="match status" value="1"/>
</dbReference>
<proteinExistence type="predicted"/>
<evidence type="ECO:0000256" key="3">
    <source>
        <dbReference type="ARBA" id="ARBA00022692"/>
    </source>
</evidence>
<dbReference type="Pfam" id="PF00005">
    <property type="entry name" value="ABC_tran"/>
    <property type="match status" value="2"/>
</dbReference>
<dbReference type="InterPro" id="IPR017871">
    <property type="entry name" value="ABC_transporter-like_CS"/>
</dbReference>
<accession>A0A5M9MPZ0</accession>
<dbReference type="Pfam" id="PF00664">
    <property type="entry name" value="ABC_membrane"/>
    <property type="match status" value="1"/>
</dbReference>
<comment type="subcellular location">
    <subcellularLocation>
        <location evidence="1">Membrane</location>
        <topology evidence="1">Multi-pass membrane protein</topology>
    </subcellularLocation>
</comment>
<feature type="domain" description="ABC transporter" evidence="9">
    <location>
        <begin position="296"/>
        <end position="535"/>
    </location>
</feature>
<keyword evidence="4" id="KW-0547">Nucleotide-binding</keyword>
<evidence type="ECO:0000259" key="10">
    <source>
        <dbReference type="PROSITE" id="PS50929"/>
    </source>
</evidence>
<evidence type="ECO:0000256" key="8">
    <source>
        <dbReference type="SAM" id="Phobius"/>
    </source>
</evidence>
<comment type="caution">
    <text evidence="11">The sequence shown here is derived from an EMBL/GenBank/DDBJ whole genome shotgun (WGS) entry which is preliminary data.</text>
</comment>
<dbReference type="Gene3D" id="1.10.3560.10">
    <property type="entry name" value="yst0336 like domain"/>
    <property type="match status" value="1"/>
</dbReference>
<dbReference type="InterPro" id="IPR039421">
    <property type="entry name" value="Type_1_exporter"/>
</dbReference>
<evidence type="ECO:0000313" key="11">
    <source>
        <dbReference type="EMBL" id="KAA8648958.1"/>
    </source>
</evidence>
<evidence type="ECO:0008006" key="13">
    <source>
        <dbReference type="Google" id="ProtNLM"/>
    </source>
</evidence>
<keyword evidence="2" id="KW-0813">Transport</keyword>
<feature type="domain" description="ABC transmembrane type-1" evidence="10">
    <location>
        <begin position="129"/>
        <end position="261"/>
    </location>
</feature>
<dbReference type="InterPro" id="IPR003439">
    <property type="entry name" value="ABC_transporter-like_ATP-bd"/>
</dbReference>
<keyword evidence="7 8" id="KW-0472">Membrane</keyword>
<dbReference type="OrthoDB" id="6500128at2759"/>
<evidence type="ECO:0000313" key="12">
    <source>
        <dbReference type="Proteomes" id="UP000324241"/>
    </source>
</evidence>
<dbReference type="PANTHER" id="PTHR43394:SF15">
    <property type="entry name" value="ALPHA-FACTOR-TRANSPORTING ATPASE"/>
    <property type="match status" value="1"/>
</dbReference>
<name>A0A5M9MPZ0_9EURO</name>
<evidence type="ECO:0000259" key="9">
    <source>
        <dbReference type="PROSITE" id="PS50893"/>
    </source>
</evidence>
<feature type="transmembrane region" description="Helical" evidence="8">
    <location>
        <begin position="625"/>
        <end position="644"/>
    </location>
</feature>
<dbReference type="PANTHER" id="PTHR43394">
    <property type="entry name" value="ATP-DEPENDENT PERMEASE MDL1, MITOCHONDRIAL"/>
    <property type="match status" value="1"/>
</dbReference>
<sequence>MSKPFDPETAENLEDMEKQFAVKAVEHLMTYWSILEKVRGSQLRLTKMDDEIYESFKKEFPDFDPTETIDEDAMKSKEGKEKWRNWINQFEGKINDFNFGTMLRSNAKFEYDQETTIFAMRMQFYAIEIASIISFLSSKIEALIEKQQTDLTAASKVVSSAINAIDTVKCLNGQKFEHQNFVRQIDRAASEYLTLAHLNALQIAAIRLMTFGMFVQGFCYGSSLAISKGLSAGDVLRTFWACLAAAQSIELSLPQVIVLEKGKVAAVALKKVLETKVEDTEEMKGTLYPHYCEGDIEVNNLSFFYPLRPDRPSLESASLFFPAGNTTFVIGQSGSGKSTLGQLLARFYLPTSGDIFVGGVPIRALDINWIRNNVTLVEQRSVLFNESIFMNIALGRRDYNQIKKADIQECIDLSALQNVTDNMTNGINTCVGYGGNLLSGGERQRVAIARARLRDTPVLILDEPTSALDSTNCVEVIRSIRKWREGKTTIIITHDLTQILDQDFVYILEQGSVAQAGYRYELRKIPGNERLFPPNNQDSTLVKASRPQVNKISGIALGDGIVSYSMCYLLELCGQVWVDGLRKRAFQLVLDQPKTWFEEEWHSPAHITSCIVHDGEEMRNIVSRFAGFVLVAIAISLIATTWSMAVCWRLTVVALACGPIVYAITRGFEGTSGLWEKRCNEANSIASEALFETFSEIRTVRSLTLESFFHKKYLFAASKCVTVGLRKAVYTGFVFGLVETTIIFVSALIFYYGAVLVASAGVTVSSILTVFSMLLFSIGYASTSPKLALQKRWEQPTLFSGTIEANIRYGLERESPRGALRNVRAAAEAAGIDDFVTSLSKGYFTVIGDGGIGLSGGQAQRLVIARALIRQPQMLILDEATSSLDPTSAKVIRQTVQKLVSAQLGLTVIIITHAREMMEIADNIVVLDQGRVIDEGPYDRLAARPGGHLKALIKAQDRVI</sequence>
<evidence type="ECO:0000256" key="6">
    <source>
        <dbReference type="ARBA" id="ARBA00022989"/>
    </source>
</evidence>
<dbReference type="PROSITE" id="PS00211">
    <property type="entry name" value="ABC_TRANSPORTER_1"/>
    <property type="match status" value="1"/>
</dbReference>
<feature type="transmembrane region" description="Helical" evidence="8">
    <location>
        <begin position="758"/>
        <end position="782"/>
    </location>
</feature>
<dbReference type="InterPro" id="IPR036640">
    <property type="entry name" value="ABC1_TM_sf"/>
</dbReference>
<feature type="domain" description="ABC transporter" evidence="9">
    <location>
        <begin position="685"/>
        <end position="954"/>
    </location>
</feature>
<evidence type="ECO:0000256" key="5">
    <source>
        <dbReference type="ARBA" id="ARBA00022840"/>
    </source>
</evidence>
<dbReference type="GO" id="GO:0015421">
    <property type="term" value="F:ABC-type oligopeptide transporter activity"/>
    <property type="evidence" value="ECO:0007669"/>
    <property type="project" value="TreeGrafter"/>
</dbReference>
<keyword evidence="6 8" id="KW-1133">Transmembrane helix</keyword>
<organism evidence="11 12">
    <name type="scientific">Aspergillus tanneri</name>
    <dbReference type="NCBI Taxonomy" id="1220188"/>
    <lineage>
        <taxon>Eukaryota</taxon>
        <taxon>Fungi</taxon>
        <taxon>Dikarya</taxon>
        <taxon>Ascomycota</taxon>
        <taxon>Pezizomycotina</taxon>
        <taxon>Eurotiomycetes</taxon>
        <taxon>Eurotiomycetidae</taxon>
        <taxon>Eurotiales</taxon>
        <taxon>Aspergillaceae</taxon>
        <taxon>Aspergillus</taxon>
        <taxon>Aspergillus subgen. Circumdati</taxon>
    </lineage>
</organism>
<dbReference type="SMART" id="SM00382">
    <property type="entry name" value="AAA"/>
    <property type="match status" value="2"/>
</dbReference>
<keyword evidence="5" id="KW-0067">ATP-binding</keyword>
<dbReference type="InterPro" id="IPR027417">
    <property type="entry name" value="P-loop_NTPase"/>
</dbReference>
<dbReference type="PROSITE" id="PS50929">
    <property type="entry name" value="ABC_TM1F"/>
    <property type="match status" value="2"/>
</dbReference>
<dbReference type="Gene3D" id="1.20.1560.10">
    <property type="entry name" value="ABC transporter type 1, transmembrane domain"/>
    <property type="match status" value="1"/>
</dbReference>
<dbReference type="RefSeq" id="XP_033428319.1">
    <property type="nucleotide sequence ID" value="XM_033569513.1"/>
</dbReference>
<evidence type="ECO:0000256" key="4">
    <source>
        <dbReference type="ARBA" id="ARBA00022741"/>
    </source>
</evidence>
<dbReference type="FunFam" id="3.40.50.300:FF:000604">
    <property type="entry name" value="ABC transporter B family member 28"/>
    <property type="match status" value="1"/>
</dbReference>
<dbReference type="CDD" id="cd18578">
    <property type="entry name" value="ABC_6TM_Pgp_ABCB1_D2_like"/>
    <property type="match status" value="1"/>
</dbReference>
<feature type="transmembrane region" description="Helical" evidence="8">
    <location>
        <begin position="728"/>
        <end position="752"/>
    </location>
</feature>